<comment type="caution">
    <text evidence="1">The sequence shown here is derived from an EMBL/GenBank/DDBJ whole genome shotgun (WGS) entry which is preliminary data.</text>
</comment>
<proteinExistence type="predicted"/>
<gene>
    <name evidence="1" type="ORF">DTO57_03330</name>
</gene>
<protein>
    <recommendedName>
        <fullName evidence="3">Phage tail protein</fullName>
    </recommendedName>
</protein>
<dbReference type="Proteomes" id="UP000253508">
    <property type="component" value="Unassembled WGS sequence"/>
</dbReference>
<name>A0A367Y9G1_9MICO</name>
<dbReference type="OrthoDB" id="3235220at2"/>
<evidence type="ECO:0000313" key="1">
    <source>
        <dbReference type="EMBL" id="RCK61672.1"/>
    </source>
</evidence>
<evidence type="ECO:0008006" key="3">
    <source>
        <dbReference type="Google" id="ProtNLM"/>
    </source>
</evidence>
<reference evidence="1 2" key="1">
    <citation type="submission" date="2018-07" db="EMBL/GenBank/DDBJ databases">
        <title>Microbacterium endoborsara sp. nov., a novel actinobacterium isolated from Borszczowia aralocaspica.</title>
        <authorList>
            <person name="An D."/>
        </authorList>
    </citation>
    <scope>NUCLEOTIDE SEQUENCE [LARGE SCALE GENOMIC DNA]</scope>
    <source>
        <strain evidence="1 2">C1.15228</strain>
    </source>
</reference>
<sequence>MANALGPGTLTLGETGTLRQFAAHTTATSLVPSYSDGDVLDLLDGSTEREQDEETWALEGTIRQQLETDALEDWCLTNAGKEVTFTFKPVNSVTKTYTGTCRIRAVNIGGDVKTKNTSDFSFPIIGRPEIE</sequence>
<keyword evidence="2" id="KW-1185">Reference proteome</keyword>
<evidence type="ECO:0000313" key="2">
    <source>
        <dbReference type="Proteomes" id="UP000253508"/>
    </source>
</evidence>
<organism evidence="1 2">
    <name type="scientific">Microbacterium sorbitolivorans</name>
    <dbReference type="NCBI Taxonomy" id="1867410"/>
    <lineage>
        <taxon>Bacteria</taxon>
        <taxon>Bacillati</taxon>
        <taxon>Actinomycetota</taxon>
        <taxon>Actinomycetes</taxon>
        <taxon>Micrococcales</taxon>
        <taxon>Microbacteriaceae</taxon>
        <taxon>Microbacterium</taxon>
    </lineage>
</organism>
<dbReference type="RefSeq" id="WP_114116777.1">
    <property type="nucleotide sequence ID" value="NZ_BMHU01000001.1"/>
</dbReference>
<dbReference type="EMBL" id="QORO01000001">
    <property type="protein sequence ID" value="RCK61672.1"/>
    <property type="molecule type" value="Genomic_DNA"/>
</dbReference>
<accession>A0A367Y9G1</accession>
<dbReference type="AlphaFoldDB" id="A0A367Y9G1"/>